<accession>A0A238JY02</accession>
<feature type="chain" id="PRO_5012353467" evidence="1">
    <location>
        <begin position="22"/>
        <end position="122"/>
    </location>
</feature>
<feature type="signal peptide" evidence="1">
    <location>
        <begin position="1"/>
        <end position="21"/>
    </location>
</feature>
<dbReference type="OrthoDB" id="7876140at2"/>
<organism evidence="2 3">
    <name type="scientific">Actibacterium lipolyticum</name>
    <dbReference type="NCBI Taxonomy" id="1524263"/>
    <lineage>
        <taxon>Bacteria</taxon>
        <taxon>Pseudomonadati</taxon>
        <taxon>Pseudomonadota</taxon>
        <taxon>Alphaproteobacteria</taxon>
        <taxon>Rhodobacterales</taxon>
        <taxon>Roseobacteraceae</taxon>
        <taxon>Actibacterium</taxon>
    </lineage>
</organism>
<dbReference type="AlphaFoldDB" id="A0A238JY02"/>
<keyword evidence="1" id="KW-0732">Signal</keyword>
<protein>
    <submittedName>
        <fullName evidence="2">Uncharacterized protein</fullName>
    </submittedName>
</protein>
<sequence>MTRILCLTGVLLSATALPSFAETLNCAFTSECFATDACQETAFHLEMADDGAGWTLSSVAGDTSMSAVAGDSVALRAFVSPVTADTLHLLSVFEDGSAFYATNSWYGEPVNVSYHGTCEGAD</sequence>
<dbReference type="RefSeq" id="WP_093966691.1">
    <property type="nucleotide sequence ID" value="NZ_FXYE01000001.1"/>
</dbReference>
<name>A0A238JY02_9RHOB</name>
<reference evidence="3" key="1">
    <citation type="submission" date="2017-05" db="EMBL/GenBank/DDBJ databases">
        <authorList>
            <person name="Rodrigo-Torres L."/>
            <person name="Arahal R. D."/>
            <person name="Lucena T."/>
        </authorList>
    </citation>
    <scope>NUCLEOTIDE SEQUENCE [LARGE SCALE GENOMIC DNA]</scope>
    <source>
        <strain evidence="3">CECT 8621</strain>
    </source>
</reference>
<gene>
    <name evidence="2" type="ORF">COL8621_01601</name>
</gene>
<evidence type="ECO:0000256" key="1">
    <source>
        <dbReference type="SAM" id="SignalP"/>
    </source>
</evidence>
<dbReference type="Proteomes" id="UP000202922">
    <property type="component" value="Unassembled WGS sequence"/>
</dbReference>
<evidence type="ECO:0000313" key="2">
    <source>
        <dbReference type="EMBL" id="SMX35004.1"/>
    </source>
</evidence>
<evidence type="ECO:0000313" key="3">
    <source>
        <dbReference type="Proteomes" id="UP000202922"/>
    </source>
</evidence>
<dbReference type="EMBL" id="FXYE01000001">
    <property type="protein sequence ID" value="SMX35004.1"/>
    <property type="molecule type" value="Genomic_DNA"/>
</dbReference>
<proteinExistence type="predicted"/>
<keyword evidence="3" id="KW-1185">Reference proteome</keyword>